<dbReference type="InterPro" id="IPR018936">
    <property type="entry name" value="PI3/4_kinase_CS"/>
</dbReference>
<dbReference type="GO" id="GO:0005524">
    <property type="term" value="F:ATP binding"/>
    <property type="evidence" value="ECO:0007669"/>
    <property type="project" value="UniProtKB-KW"/>
</dbReference>
<dbReference type="PANTHER" id="PTHR37079">
    <property type="entry name" value="SERINE/THREONINE-PROTEIN KINASE ATM"/>
    <property type="match status" value="1"/>
</dbReference>
<dbReference type="InterPro" id="IPR003152">
    <property type="entry name" value="FATC_dom"/>
</dbReference>
<dbReference type="PANTHER" id="PTHR37079:SF4">
    <property type="entry name" value="SERINE_THREONINE-PROTEIN KINASE ATM"/>
    <property type="match status" value="1"/>
</dbReference>
<proteinExistence type="predicted"/>
<evidence type="ECO:0000256" key="2">
    <source>
        <dbReference type="ARBA" id="ARBA00012513"/>
    </source>
</evidence>
<dbReference type="Proteomes" id="UP000232323">
    <property type="component" value="Unassembled WGS sequence"/>
</dbReference>
<evidence type="ECO:0000256" key="11">
    <source>
        <dbReference type="SAM" id="MobiDB-lite"/>
    </source>
</evidence>
<dbReference type="InterPro" id="IPR044107">
    <property type="entry name" value="PIKKc_ATM"/>
</dbReference>
<evidence type="ECO:0000256" key="4">
    <source>
        <dbReference type="ARBA" id="ARBA00022679"/>
    </source>
</evidence>
<dbReference type="PROSITE" id="PS50290">
    <property type="entry name" value="PI3_4_KINASE_3"/>
    <property type="match status" value="1"/>
</dbReference>
<feature type="region of interest" description="Disordered" evidence="11">
    <location>
        <begin position="3716"/>
        <end position="3746"/>
    </location>
</feature>
<dbReference type="GO" id="GO:0006281">
    <property type="term" value="P:DNA repair"/>
    <property type="evidence" value="ECO:0007669"/>
    <property type="project" value="InterPro"/>
</dbReference>
<keyword evidence="16" id="KW-1185">Reference proteome</keyword>
<keyword evidence="3" id="KW-0723">Serine/threonine-protein kinase</keyword>
<dbReference type="PROSITE" id="PS51189">
    <property type="entry name" value="FAT"/>
    <property type="match status" value="1"/>
</dbReference>
<dbReference type="SMART" id="SM00146">
    <property type="entry name" value="PI3Kc"/>
    <property type="match status" value="1"/>
</dbReference>
<evidence type="ECO:0000256" key="3">
    <source>
        <dbReference type="ARBA" id="ARBA00022527"/>
    </source>
</evidence>
<feature type="domain" description="FATC" evidence="14">
    <location>
        <begin position="3766"/>
        <end position="3798"/>
    </location>
</feature>
<evidence type="ECO:0000256" key="6">
    <source>
        <dbReference type="ARBA" id="ARBA00022763"/>
    </source>
</evidence>
<dbReference type="Pfam" id="PF02260">
    <property type="entry name" value="FATC"/>
    <property type="match status" value="1"/>
</dbReference>
<dbReference type="GO" id="GO:0004674">
    <property type="term" value="F:protein serine/threonine kinase activity"/>
    <property type="evidence" value="ECO:0007669"/>
    <property type="project" value="UniProtKB-KW"/>
</dbReference>
<dbReference type="InterPro" id="IPR036940">
    <property type="entry name" value="PI3/4_kinase_cat_sf"/>
</dbReference>
<dbReference type="CDD" id="cd05171">
    <property type="entry name" value="PIKKc_ATM"/>
    <property type="match status" value="1"/>
</dbReference>
<dbReference type="SMART" id="SM01343">
    <property type="entry name" value="FATC"/>
    <property type="match status" value="1"/>
</dbReference>
<dbReference type="Gene3D" id="1.10.1070.11">
    <property type="entry name" value="Phosphatidylinositol 3-/4-kinase, catalytic domain"/>
    <property type="match status" value="1"/>
</dbReference>
<dbReference type="Pfam" id="PF00454">
    <property type="entry name" value="PI3_PI4_kinase"/>
    <property type="match status" value="1"/>
</dbReference>
<dbReference type="Gene3D" id="3.30.1010.10">
    <property type="entry name" value="Phosphatidylinositol 3-kinase Catalytic Subunit, Chain A, domain 4"/>
    <property type="match status" value="1"/>
</dbReference>
<dbReference type="InterPro" id="IPR000403">
    <property type="entry name" value="PI3/4_kinase_cat_dom"/>
</dbReference>
<evidence type="ECO:0000256" key="1">
    <source>
        <dbReference type="ARBA" id="ARBA00004123"/>
    </source>
</evidence>
<evidence type="ECO:0000256" key="5">
    <source>
        <dbReference type="ARBA" id="ARBA00022741"/>
    </source>
</evidence>
<feature type="domain" description="FAT" evidence="13">
    <location>
        <begin position="2565"/>
        <end position="3298"/>
    </location>
</feature>
<comment type="caution">
    <text evidence="15">The sequence shown here is derived from an EMBL/GenBank/DDBJ whole genome shotgun (WGS) entry which is preliminary data.</text>
</comment>
<evidence type="ECO:0000256" key="9">
    <source>
        <dbReference type="ARBA" id="ARBA00023242"/>
    </source>
</evidence>
<dbReference type="InterPro" id="IPR011009">
    <property type="entry name" value="Kinase-like_dom_sf"/>
</dbReference>
<dbReference type="PROSITE" id="PS00916">
    <property type="entry name" value="PI3_4_KINASE_2"/>
    <property type="match status" value="1"/>
</dbReference>
<keyword evidence="4" id="KW-0808">Transferase</keyword>
<comment type="catalytic activity">
    <reaction evidence="10">
        <text>L-threonyl-[protein] + ATP = O-phospho-L-threonyl-[protein] + ADP + H(+)</text>
        <dbReference type="Rhea" id="RHEA:46608"/>
        <dbReference type="Rhea" id="RHEA-COMP:11060"/>
        <dbReference type="Rhea" id="RHEA-COMP:11605"/>
        <dbReference type="ChEBI" id="CHEBI:15378"/>
        <dbReference type="ChEBI" id="CHEBI:30013"/>
        <dbReference type="ChEBI" id="CHEBI:30616"/>
        <dbReference type="ChEBI" id="CHEBI:61977"/>
        <dbReference type="ChEBI" id="CHEBI:456216"/>
        <dbReference type="EC" id="2.7.11.1"/>
    </reaction>
</comment>
<evidence type="ECO:0000259" key="14">
    <source>
        <dbReference type="PROSITE" id="PS51190"/>
    </source>
</evidence>
<feature type="region of interest" description="Disordered" evidence="11">
    <location>
        <begin position="1729"/>
        <end position="1749"/>
    </location>
</feature>
<protein>
    <recommendedName>
        <fullName evidence="2">non-specific serine/threonine protein kinase</fullName>
        <ecNumber evidence="2">2.7.11.1</ecNumber>
    </recommendedName>
</protein>
<keyword evidence="6" id="KW-0227">DNA damage</keyword>
<name>A0A250WPZ9_9CHLO</name>
<organism evidence="15 16">
    <name type="scientific">Chlamydomonas eustigma</name>
    <dbReference type="NCBI Taxonomy" id="1157962"/>
    <lineage>
        <taxon>Eukaryota</taxon>
        <taxon>Viridiplantae</taxon>
        <taxon>Chlorophyta</taxon>
        <taxon>core chlorophytes</taxon>
        <taxon>Chlorophyceae</taxon>
        <taxon>CS clade</taxon>
        <taxon>Chlamydomonadales</taxon>
        <taxon>Chlamydomonadaceae</taxon>
        <taxon>Chlamydomonas</taxon>
    </lineage>
</organism>
<evidence type="ECO:0000313" key="16">
    <source>
        <dbReference type="Proteomes" id="UP000232323"/>
    </source>
</evidence>
<keyword evidence="5" id="KW-0547">Nucleotide-binding</keyword>
<dbReference type="InterPro" id="IPR038980">
    <property type="entry name" value="ATM_plant"/>
</dbReference>
<dbReference type="GO" id="GO:0005634">
    <property type="term" value="C:nucleus"/>
    <property type="evidence" value="ECO:0007669"/>
    <property type="project" value="UniProtKB-SubCell"/>
</dbReference>
<dbReference type="SUPFAM" id="SSF56112">
    <property type="entry name" value="Protein kinase-like (PK-like)"/>
    <property type="match status" value="1"/>
</dbReference>
<evidence type="ECO:0000313" key="15">
    <source>
        <dbReference type="EMBL" id="GAX72620.1"/>
    </source>
</evidence>
<keyword evidence="8" id="KW-0067">ATP-binding</keyword>
<evidence type="ECO:0000256" key="10">
    <source>
        <dbReference type="ARBA" id="ARBA00047899"/>
    </source>
</evidence>
<evidence type="ECO:0000256" key="7">
    <source>
        <dbReference type="ARBA" id="ARBA00022777"/>
    </source>
</evidence>
<dbReference type="PROSITE" id="PS51190">
    <property type="entry name" value="FATC"/>
    <property type="match status" value="1"/>
</dbReference>
<dbReference type="EMBL" id="BEGY01000001">
    <property type="protein sequence ID" value="GAX72620.1"/>
    <property type="molecule type" value="Genomic_DNA"/>
</dbReference>
<gene>
    <name evidence="15" type="ORF">CEUSTIGMA_g76.t1</name>
</gene>
<dbReference type="EC" id="2.7.11.1" evidence="2"/>
<sequence>MKEKIDRLRTDLCSDKSTERKAGFKSLTALIGSPAFISFLDAETCQVKLNGPLKVYTWPGLLDMYLTYMEKELDAKKKISSNEVEVLKGLKSLVKAADDSTRAGPRHQLHRRICKTVQLISNLICMDGFLERSAGLDYLTFMKSHLLLPEYIQLISKECAQDILDELIKYLDGIRSKCMSETVPMGVTCVMEVVGALVGDPTSAGLGVAGIVSQPLCQNLIACLCRNLVWMFHVKDQGRPSLHTLSCLNYLLLECGLDQADGILLDIHAAVYPFIKQTWPSSRLPRLKELLIQYLLIQIRLGVIWEAAAGLNASLDDNGNYEGRGVPCSHISAFSTASLLCLVYTDINTDEIKWQGEGRNAQNPLSKFQMLYLQLAAELEYLHMQTTLTNKQSFCRGGVTAFDQDEHTGLRTNKRAREIQPIEDLLDRVAAFPHRWMPVLAEILRLHGSELVEEALQEVAWRLKGIIEGLLNHGLSVMVSTLKRPSPPTICTSSKPHSSGASGLLGLLWSFRAVQQLAHAWKKQQYLSGVRDPCISSRTVLQQLQALVLRSLTQLQLHALDEQASSSSAVAFLSKEAVRIELIGAATAVFRTAMVEPLGDEDVRDLWTYTMELMSGNASLLQQKHQGVIAAEEGTPPSPLCAFSNLPKSHLLVLTQALQTFMRDEQSGAFNKHIDNENSDLAGVDSSQAASPIHRSSFQSTEIKGFPGSSSDLTSMRSKLIWSCLDSARSGFVGLVPGLAECVLVLLRFCDVDNDPDDSLNKGSFRFQDFPLPTSSATLTSLEYCKQQDTQCELPDWACHDKECMDVLGQLDSVKHGVHFFQKDALHARARHCGSSLASNNTTQHNSSDPPSAWIRTALQDSHLWHTFWENVQHLLSESLQRITCRDFSPQALMSLLSCAAVTAEVADVMVRSSLGHKSAVEPCERQKICSNPGEWIALHTRYRSETLEKSLVPSAVWLQLGRILMVSSQFLSSHIQSAVGNTIGNGGAASANELMPALPLLHSLCRALHTLFLWNTRRSTLQASSTSWSHAQRDEQEDVINKRGVRVSETTASQGHGDGGGLGPCLSQEQCVGLTKQAGSALQLVVKTVDHISQVLDSTCRCSMDVGCTSAAQRVAKEAAEDDFDLLTALLPSRGAGGTQQKALQHQRNSFSTQIMEGRSTARVISSQKTGEGGAYTGQLSSDSVAAPLDFCVALLQALSPASPFASCEAVTKTHATLVACKYQAPAKIWEGLVACLAHCISRDYEALSRRYLPVLKDMLMDECGVLSWKSITPSLLMFVTAQVRLVLQAALDFKSLRNDVFAISHTPLGESEALDILVPILKLVHERTSAEAVEDGNCQPWRLRAELAAAGADLFRLDAKALEEGRMMDVDEALLAVLSDPCFQARRLSRRMITVLLESFPQGHTPIFTETLQPALHLLPCLHNASLANSQQIQPQSVELGTTSSAAIVSMPETCLVETSLLLAVEVAACSGDLEMTVVMAILGHSSKAPKHASLCQHALDLLGCKMGYNNRVPYLAFQIQMVISQWFTKGYSLLDFLALQSTLMGGYESGSGSTAGSKRVDRTAMRERASTTLHVFSLEDRAFASQYAAVLAAVMVPIAEEMKDLSGLQLLATLLDEADVKSLVKKHFDTIFAFSWPHVAVGDGKGARVVCKEGWLLQRLGIDPSKCDIHLSQVSSTALGLAFDQPAAGIISEDSQTEDQLMFQDTLASHSGPHEGSLWSWQPEVSGAVEQPDQGTGSRHHSGPNVPSLFLHPRVVVDALRKLPSTGSMNEVCSYQQRLGMQFQVTPHLSVVVTNVMHEVTSAMHNDVLKICPQNATGVMVIRFGNFFATGTRSQLPATINTPWVYMSAAEVMHLLLVLQRHMMSARHPRHRLQRSLAAATALVHLITPHLDDVRSEDLNESKGRYPVYSWLLSPHRYLVHLLVIMLKCPELQVQLCKLIRRLMQNAALLSGCKHASPSAHLTGCTSGVKKKVGALASSSAKKGKASGDAVAASVGGAGGSVNAVGEVLAPLISGLVSALKLACPAAKMGPGSSAAAGERGHDAIKRLIVELTVQAPTFLQAALRTLHPLPELDGLKEVTTLQKELHESLSLPLLLSHFSSSVVTMSETSRHESVQRLYNQLRTRARELVQQQLDGVVLRPGVSETAHRLILAAAQMGDTELACLAGYILAADQPWGSIIVQGTSTPDSPSMRAKPFHETNAEVASIVSKTGRQDKHLHALAQVLQLLESFLFDKDLRVIQRTQAALRHMLSHPEGRDALGLLQSETFRQRSVYHTLKSFQTHPPALQFLSLESASHSMSTIADAMLWKAPPLKTRSLSHMNKSMMSCSMKLSEGGQVMRQVQALHGQRPAAFSWARNISLWSSLMEERGVAGLIQGGPAIDYDTWVRRLTCALLQRCCCPVLRGLSRIAQLKVSVSEVLMPEALFHLSTSPEVSEQDAGMRRMLSRLLSEHILQPRKSDAKPSPVDPSLSPQNLGMAEATDPRAVRLMLRCLDRLRKHHVDYYFKLTRRPQNLGVLDKGKQDGKCESVKSLPLGAGGDDLVTGLEPELWPKAYCLDIDYLDVAEAAARCKAPLTALMYIEKWFEEKAGDRSLLHGLQRLEGGGWVGGNGLSLSAITTDSSSRARVEALLLGVYSSAEDVDSLYALSGRATALSTDQMALLYEHERRWDQAVQQHDISVRQSGQGASSTQGMARSLMRMGGHQAALMYLQREVQLSRLSPCRDQESSTESNLDLMYELSWRLGKWEDNAWEGMDLHSLRPQSSINSHIFTALKSLATDSERNFMEALSSMPSAALGLVGSDMATGVLGEEVEVMMSESLICNSLISFHGSDEDKQASSTLAVNCLMISMLREAACLKWPQGGLMTGRAASLLVGQDWRRLIHNASEYEQLSPLIALSCSCLSAAKRPELLISALTTSACTARKAGDVAGGLASLQQLKLVTTQMYTASNSRGTIPVGSQNNHAWCIEEARLLWVQGQQQQALHLVQNVVKAVSPAINSTSIKGLQQPPTASSSSAEVWSQQGITPIQLVTAMGLAGKWMAERQWTNGPGNMTVLEYLQKAAAYLPCQMLAVGTNKEGNPSSLVTHAQEGNNTEGSAAAASVTCKLFYRLACYSDQRYKELCKLKMSPEFARQARVMDRKMEMIRTMEHKVAEPGIKDQMREWMRNNIKRHKSPVTLDEEYRKGLDCSEALYLSTCWDAYGQCMQHGCQYDMQSSYRLCQLWMDLKGEDQANKNMQKVFDEVPSYKFVPLMYLLATRLSSSEDDHFFQKVLKHILSSLVKAHPHHTLLYLLALKNGDLNDNGQRGDETDRSGLFQSGVDRDKVVAAQRLFQQIIGVARNFGDSAMLSLLQQYDIVASAYIELAAIKAPKQDATMPLPGKIKRIIEEANLVPLLSVTISVSTSASYLTEELPMTLRMETTIKFPGGVNKPKLVEVTDSFGKRRRLLVKSGNDDLRQDDVIRQFFGLFTALMQQTKGSSQRSLQIRTYKVVPFSPFAGMIEWVNDTVSLMEYLVTGPQPVKLGAHTRHAQPPRDLTFPQAFEAIKKNPFGNPLKTYLSVCERFPPVMHHFFTEMYQDPTEWFQRRVAYTRSVAASSMAGYIIGLGDRHSSNILLDKRTAEVVHIDLGIAFEQGQFLSTPELVPFRLTRDIVDGMGIAGTEGIMRRCCEDCMQVLRSSKDSLMTVVSVVIADPLYKWAMTPIKAEHRQREQPIHVLPGRHESDALPPPEMGHEDDSRSGGESIGNADAERVVLRVRQKLDGVEGDGGPRSVEGQVAQLLHDAQDPEKLSRMYVGWAAWL</sequence>
<accession>A0A250WPZ9</accession>
<dbReference type="OrthoDB" id="381190at2759"/>
<evidence type="ECO:0000259" key="13">
    <source>
        <dbReference type="PROSITE" id="PS51189"/>
    </source>
</evidence>
<feature type="domain" description="PI3K/PI4K catalytic" evidence="12">
    <location>
        <begin position="3418"/>
        <end position="3738"/>
    </location>
</feature>
<dbReference type="STRING" id="1157962.A0A250WPZ9"/>
<reference evidence="15 16" key="1">
    <citation type="submission" date="2017-08" db="EMBL/GenBank/DDBJ databases">
        <title>Acidophilic green algal genome provides insights into adaptation to an acidic environment.</title>
        <authorList>
            <person name="Hirooka S."/>
            <person name="Hirose Y."/>
            <person name="Kanesaki Y."/>
            <person name="Higuchi S."/>
            <person name="Fujiwara T."/>
            <person name="Onuma R."/>
            <person name="Era A."/>
            <person name="Ohbayashi R."/>
            <person name="Uzuka A."/>
            <person name="Nozaki H."/>
            <person name="Yoshikawa H."/>
            <person name="Miyagishima S.Y."/>
        </authorList>
    </citation>
    <scope>NUCLEOTIDE SEQUENCE [LARGE SCALE GENOMIC DNA]</scope>
    <source>
        <strain evidence="15 16">NIES-2499</strain>
    </source>
</reference>
<dbReference type="PROSITE" id="PS00915">
    <property type="entry name" value="PI3_4_KINASE_1"/>
    <property type="match status" value="1"/>
</dbReference>
<comment type="subcellular location">
    <subcellularLocation>
        <location evidence="1">Nucleus</location>
    </subcellularLocation>
</comment>
<keyword evidence="9" id="KW-0539">Nucleus</keyword>
<keyword evidence="7" id="KW-0418">Kinase</keyword>
<evidence type="ECO:0000256" key="8">
    <source>
        <dbReference type="ARBA" id="ARBA00022840"/>
    </source>
</evidence>
<evidence type="ECO:0000259" key="12">
    <source>
        <dbReference type="PROSITE" id="PS50290"/>
    </source>
</evidence>
<feature type="region of interest" description="Disordered" evidence="11">
    <location>
        <begin position="2459"/>
        <end position="2480"/>
    </location>
</feature>
<dbReference type="InterPro" id="IPR014009">
    <property type="entry name" value="PIK_FAT"/>
</dbReference>